<reference evidence="1" key="1">
    <citation type="submission" date="2012-09" db="EMBL/GenBank/DDBJ databases">
        <authorList>
            <person name="Martin A.A."/>
        </authorList>
    </citation>
    <scope>NUCLEOTIDE SEQUENCE</scope>
</reference>
<dbReference type="AlphaFoldDB" id="A0A0K0D0L0"/>
<sequence>MTAELSQVNIGVSNSEADLVNMASTAQGRLNEKSRRSRPMAVVRPLHICAEIGATRPRTQNFNKVRDSSLIENAARTNMLIMRLDRLINECPSDPLRRKGICSRTIRSV</sequence>
<evidence type="ECO:0000313" key="1">
    <source>
        <dbReference type="Proteomes" id="UP000035642"/>
    </source>
</evidence>
<proteinExistence type="predicted"/>
<organism evidence="1 2">
    <name type="scientific">Angiostrongylus cantonensis</name>
    <name type="common">Rat lungworm</name>
    <dbReference type="NCBI Taxonomy" id="6313"/>
    <lineage>
        <taxon>Eukaryota</taxon>
        <taxon>Metazoa</taxon>
        <taxon>Ecdysozoa</taxon>
        <taxon>Nematoda</taxon>
        <taxon>Chromadorea</taxon>
        <taxon>Rhabditida</taxon>
        <taxon>Rhabditina</taxon>
        <taxon>Rhabditomorpha</taxon>
        <taxon>Strongyloidea</taxon>
        <taxon>Metastrongylidae</taxon>
        <taxon>Angiostrongylus</taxon>
    </lineage>
</organism>
<name>A0A0K0D0L0_ANGCA</name>
<accession>A0A0K0D0L0</accession>
<dbReference type="STRING" id="6313.A0A0K0D0L0"/>
<dbReference type="WBParaSite" id="ACAC_0000360201-mRNA-1">
    <property type="protein sequence ID" value="ACAC_0000360201-mRNA-1"/>
    <property type="gene ID" value="ACAC_0000360201"/>
</dbReference>
<dbReference type="Proteomes" id="UP000035642">
    <property type="component" value="Unassembled WGS sequence"/>
</dbReference>
<keyword evidence="1" id="KW-1185">Reference proteome</keyword>
<reference evidence="2" key="2">
    <citation type="submission" date="2017-02" db="UniProtKB">
        <authorList>
            <consortium name="WormBaseParasite"/>
        </authorList>
    </citation>
    <scope>IDENTIFICATION</scope>
</reference>
<protein>
    <submittedName>
        <fullName evidence="2">Uncharacterized protein</fullName>
    </submittedName>
</protein>
<evidence type="ECO:0000313" key="2">
    <source>
        <dbReference type="WBParaSite" id="ACAC_0000360201-mRNA-1"/>
    </source>
</evidence>